<dbReference type="PANTHER" id="PTHR43685">
    <property type="entry name" value="GLYCOSYLTRANSFERASE"/>
    <property type="match status" value="1"/>
</dbReference>
<dbReference type="InterPro" id="IPR050834">
    <property type="entry name" value="Glycosyltransf_2"/>
</dbReference>
<proteinExistence type="predicted"/>
<keyword evidence="2" id="KW-0808">Transferase</keyword>
<dbReference type="Pfam" id="PF10111">
    <property type="entry name" value="Glyco_tranf_2_2"/>
    <property type="match status" value="1"/>
</dbReference>
<sequence>MALISVIIPVYNGEKTIYQTIESVLKQTFVDLEILVIDDGSTDSTVEIVKSILDSRLHIYSYPNAGISANRNRGLAKATGEYLSFIDADDLWVSDKLEAQLNALLKHPQAALAYSWTDYIDMNGNFLKSGRRITETGNVYSKLLMYNFLENGSNPLIRSEAFNTVGGFDESLPVAEDWDMWLRISAYYEFVLVPEVKIFYRVQANSLSTNLVQMEIDSLQVIERAFTHPKAKSLQHLKKNSLALLYKYLTFKAIENHDEKQHSLKAAQFFWNCIRYNPSVLRQRRIMLIAILKIVFPQLYYGINQLLHGKR</sequence>
<dbReference type="GO" id="GO:0016740">
    <property type="term" value="F:transferase activity"/>
    <property type="evidence" value="ECO:0007669"/>
    <property type="project" value="UniProtKB-KW"/>
</dbReference>
<keyword evidence="3" id="KW-1185">Reference proteome</keyword>
<gene>
    <name evidence="2" type="ORF">PI95_023065</name>
</gene>
<dbReference type="RefSeq" id="WP_039743387.1">
    <property type="nucleotide sequence ID" value="NZ_JTCM02000066.1"/>
</dbReference>
<dbReference type="InterPro" id="IPR019290">
    <property type="entry name" value="GlycosylTrfase-like_prok"/>
</dbReference>
<dbReference type="SUPFAM" id="SSF53448">
    <property type="entry name" value="Nucleotide-diphospho-sugar transferases"/>
    <property type="match status" value="1"/>
</dbReference>
<dbReference type="Gene3D" id="3.90.550.10">
    <property type="entry name" value="Spore Coat Polysaccharide Biosynthesis Protein SpsA, Chain A"/>
    <property type="match status" value="1"/>
</dbReference>
<evidence type="ECO:0000313" key="2">
    <source>
        <dbReference type="EMBL" id="NEU75358.1"/>
    </source>
</evidence>
<dbReference type="EMBL" id="JTCM02000066">
    <property type="protein sequence ID" value="NEU75358.1"/>
    <property type="molecule type" value="Genomic_DNA"/>
</dbReference>
<protein>
    <submittedName>
        <fullName evidence="2">Glycosyltransferase</fullName>
    </submittedName>
</protein>
<comment type="caution">
    <text evidence="2">The sequence shown here is derived from an EMBL/GenBank/DDBJ whole genome shotgun (WGS) entry which is preliminary data.</text>
</comment>
<reference evidence="2 3" key="1">
    <citation type="journal article" date="2015" name="Genome Announc.">
        <title>Draft Genome Sequence of Cyanobacterium Hassallia byssoidea Strain VB512170, Isolated from Monuments in India.</title>
        <authorList>
            <person name="Singh D."/>
            <person name="Chandrababunaidu M.M."/>
            <person name="Panda A."/>
            <person name="Sen D."/>
            <person name="Bhattacharyya S."/>
            <person name="Adhikary S.P."/>
            <person name="Tripathy S."/>
        </authorList>
    </citation>
    <scope>NUCLEOTIDE SEQUENCE [LARGE SCALE GENOMIC DNA]</scope>
    <source>
        <strain evidence="2 3">VB512170</strain>
    </source>
</reference>
<accession>A0A846HEG7</accession>
<dbReference type="AlphaFoldDB" id="A0A846HEG7"/>
<feature type="domain" description="Glycosyltransferase 2-like prokaryotic type" evidence="1">
    <location>
        <begin position="5"/>
        <end position="252"/>
    </location>
</feature>
<evidence type="ECO:0000313" key="3">
    <source>
        <dbReference type="Proteomes" id="UP000031549"/>
    </source>
</evidence>
<dbReference type="Proteomes" id="UP000031549">
    <property type="component" value="Unassembled WGS sequence"/>
</dbReference>
<name>A0A846HEG7_9CYAN</name>
<evidence type="ECO:0000259" key="1">
    <source>
        <dbReference type="Pfam" id="PF10111"/>
    </source>
</evidence>
<organism evidence="2 3">
    <name type="scientific">Hassallia byssoidea VB512170</name>
    <dbReference type="NCBI Taxonomy" id="1304833"/>
    <lineage>
        <taxon>Bacteria</taxon>
        <taxon>Bacillati</taxon>
        <taxon>Cyanobacteriota</taxon>
        <taxon>Cyanophyceae</taxon>
        <taxon>Nostocales</taxon>
        <taxon>Tolypothrichaceae</taxon>
        <taxon>Hassallia</taxon>
    </lineage>
</organism>
<dbReference type="PANTHER" id="PTHR43685:SF2">
    <property type="entry name" value="GLYCOSYLTRANSFERASE 2-LIKE DOMAIN-CONTAINING PROTEIN"/>
    <property type="match status" value="1"/>
</dbReference>
<dbReference type="InterPro" id="IPR029044">
    <property type="entry name" value="Nucleotide-diphossugar_trans"/>
</dbReference>